<comment type="caution">
    <text evidence="2">The sequence shown here is derived from an EMBL/GenBank/DDBJ whole genome shotgun (WGS) entry which is preliminary data.</text>
</comment>
<accession>A0AB34GP70</accession>
<proteinExistence type="predicted"/>
<feature type="compositionally biased region" description="Polar residues" evidence="1">
    <location>
        <begin position="73"/>
        <end position="82"/>
    </location>
</feature>
<name>A0AB34GP70_ESCRO</name>
<dbReference type="EMBL" id="JAIQCJ010002164">
    <property type="protein sequence ID" value="KAJ8780229.1"/>
    <property type="molecule type" value="Genomic_DNA"/>
</dbReference>
<evidence type="ECO:0000313" key="2">
    <source>
        <dbReference type="EMBL" id="KAJ8780229.1"/>
    </source>
</evidence>
<sequence length="104" mass="11167">MAPPAMLHLCPATARPKLQVNLLLSTGISTLESPPHTPGSWVPEALDRPSAAKPSEQQGKPPAPHARAKSHRNQGQTSSRLSQPELPHSKFLFLRTLPLVTSGL</sequence>
<feature type="region of interest" description="Disordered" evidence="1">
    <location>
        <begin position="29"/>
        <end position="87"/>
    </location>
</feature>
<organism evidence="2 3">
    <name type="scientific">Eschrichtius robustus</name>
    <name type="common">California gray whale</name>
    <name type="synonym">Eschrichtius gibbosus</name>
    <dbReference type="NCBI Taxonomy" id="9764"/>
    <lineage>
        <taxon>Eukaryota</taxon>
        <taxon>Metazoa</taxon>
        <taxon>Chordata</taxon>
        <taxon>Craniata</taxon>
        <taxon>Vertebrata</taxon>
        <taxon>Euteleostomi</taxon>
        <taxon>Mammalia</taxon>
        <taxon>Eutheria</taxon>
        <taxon>Laurasiatheria</taxon>
        <taxon>Artiodactyla</taxon>
        <taxon>Whippomorpha</taxon>
        <taxon>Cetacea</taxon>
        <taxon>Mysticeti</taxon>
        <taxon>Eschrichtiidae</taxon>
        <taxon>Eschrichtius</taxon>
    </lineage>
</organism>
<dbReference type="Proteomes" id="UP001159641">
    <property type="component" value="Unassembled WGS sequence"/>
</dbReference>
<evidence type="ECO:0000256" key="1">
    <source>
        <dbReference type="SAM" id="MobiDB-lite"/>
    </source>
</evidence>
<keyword evidence="3" id="KW-1185">Reference proteome</keyword>
<reference evidence="2 3" key="1">
    <citation type="submission" date="2022-11" db="EMBL/GenBank/DDBJ databases">
        <title>Whole genome sequence of Eschrichtius robustus ER-17-0199.</title>
        <authorList>
            <person name="Bruniche-Olsen A."/>
            <person name="Black A.N."/>
            <person name="Fields C.J."/>
            <person name="Walden K."/>
            <person name="Dewoody J.A."/>
        </authorList>
    </citation>
    <scope>NUCLEOTIDE SEQUENCE [LARGE SCALE GENOMIC DNA]</scope>
    <source>
        <strain evidence="2">ER-17-0199</strain>
        <tissue evidence="2">Blubber</tissue>
    </source>
</reference>
<protein>
    <submittedName>
        <fullName evidence="2">Uncharacterized protein</fullName>
    </submittedName>
</protein>
<evidence type="ECO:0000313" key="3">
    <source>
        <dbReference type="Proteomes" id="UP001159641"/>
    </source>
</evidence>
<dbReference type="AlphaFoldDB" id="A0AB34GP70"/>
<gene>
    <name evidence="2" type="ORF">J1605_011832</name>
</gene>